<dbReference type="OrthoDB" id="408631at2759"/>
<dbReference type="ESTHER" id="puct1-j3pwy2">
    <property type="family name" value="Carb_B_Root"/>
</dbReference>
<dbReference type="EMBL" id="ADAS02000030">
    <property type="protein sequence ID" value="OAV95303.1"/>
    <property type="molecule type" value="Genomic_DNA"/>
</dbReference>
<dbReference type="SUPFAM" id="SSF53474">
    <property type="entry name" value="alpha/beta-Hydrolases"/>
    <property type="match status" value="1"/>
</dbReference>
<reference evidence="3 4" key="3">
    <citation type="journal article" date="2017" name="G3 (Bethesda)">
        <title>Comparative analysis highlights variable genome content of wheat rusts and divergence of the mating loci.</title>
        <authorList>
            <person name="Cuomo C.A."/>
            <person name="Bakkeren G."/>
            <person name="Khalil H.B."/>
            <person name="Panwar V."/>
            <person name="Joly D."/>
            <person name="Linning R."/>
            <person name="Sakthikumar S."/>
            <person name="Song X."/>
            <person name="Adiconis X."/>
            <person name="Fan L."/>
            <person name="Goldberg J.M."/>
            <person name="Levin J.Z."/>
            <person name="Young S."/>
            <person name="Zeng Q."/>
            <person name="Anikster Y."/>
            <person name="Bruce M."/>
            <person name="Wang M."/>
            <person name="Yin C."/>
            <person name="McCallum B."/>
            <person name="Szabo L.J."/>
            <person name="Hulbert S."/>
            <person name="Chen X."/>
            <person name="Fellers J.P."/>
        </authorList>
    </citation>
    <scope>NUCLEOTIDE SEQUENCE</scope>
    <source>
        <strain evidence="3">isolate 1-1 / race 1 (BBBD)</strain>
        <strain evidence="4">Isolate 1-1 / race 1 (BBBD)</strain>
    </source>
</reference>
<dbReference type="InterPro" id="IPR029058">
    <property type="entry name" value="AB_hydrolase_fold"/>
</dbReference>
<accession>A0A180GTK3</accession>
<keyword evidence="4" id="KW-1185">Reference proteome</keyword>
<dbReference type="EnsemblFungi" id="PTTG_03648-t43_1">
    <property type="protein sequence ID" value="PTTG_03648-t43_1-p1"/>
    <property type="gene ID" value="PTTG_03648"/>
</dbReference>
<dbReference type="AlphaFoldDB" id="A0A180GTK3"/>
<dbReference type="InterPro" id="IPR002018">
    <property type="entry name" value="CarbesteraseB"/>
</dbReference>
<name>A0A180GTK3_PUCT1</name>
<protein>
    <submittedName>
        <fullName evidence="3">COesterase domain-containing protein</fullName>
    </submittedName>
</protein>
<dbReference type="Pfam" id="PF00135">
    <property type="entry name" value="COesterase"/>
    <property type="match status" value="1"/>
</dbReference>
<reference evidence="2" key="1">
    <citation type="submission" date="2009-11" db="EMBL/GenBank/DDBJ databases">
        <authorList>
            <consortium name="The Broad Institute Genome Sequencing Platform"/>
            <person name="Ward D."/>
            <person name="Feldgarden M."/>
            <person name="Earl A."/>
            <person name="Young S.K."/>
            <person name="Zeng Q."/>
            <person name="Koehrsen M."/>
            <person name="Alvarado L."/>
            <person name="Berlin A."/>
            <person name="Bochicchio J."/>
            <person name="Borenstein D."/>
            <person name="Chapman S.B."/>
            <person name="Chen Z."/>
            <person name="Engels R."/>
            <person name="Freedman E."/>
            <person name="Gellesch M."/>
            <person name="Goldberg J."/>
            <person name="Griggs A."/>
            <person name="Gujja S."/>
            <person name="Heilman E."/>
            <person name="Heiman D."/>
            <person name="Hepburn T."/>
            <person name="Howarth C."/>
            <person name="Jen D."/>
            <person name="Larson L."/>
            <person name="Lewis B."/>
            <person name="Mehta T."/>
            <person name="Park D."/>
            <person name="Pearson M."/>
            <person name="Roberts A."/>
            <person name="Saif S."/>
            <person name="Shea T."/>
            <person name="Shenoy N."/>
            <person name="Sisk P."/>
            <person name="Stolte C."/>
            <person name="Sykes S."/>
            <person name="Thomson T."/>
            <person name="Walk T."/>
            <person name="White J."/>
            <person name="Yandava C."/>
            <person name="Izard J."/>
            <person name="Baranova O.V."/>
            <person name="Blanton J.M."/>
            <person name="Tanner A.C."/>
            <person name="Dewhirst F.E."/>
            <person name="Haas B."/>
            <person name="Nusbaum C."/>
            <person name="Birren B."/>
        </authorList>
    </citation>
    <scope>NUCLEOTIDE SEQUENCE [LARGE SCALE GENOMIC DNA]</scope>
    <source>
        <strain evidence="2">1-1 BBBD Race 1</strain>
    </source>
</reference>
<dbReference type="Proteomes" id="UP000005240">
    <property type="component" value="Unassembled WGS sequence"/>
</dbReference>
<organism evidence="2">
    <name type="scientific">Puccinia triticina (isolate 1-1 / race 1 (BBBD))</name>
    <name type="common">Brown leaf rust fungus</name>
    <dbReference type="NCBI Taxonomy" id="630390"/>
    <lineage>
        <taxon>Eukaryota</taxon>
        <taxon>Fungi</taxon>
        <taxon>Dikarya</taxon>
        <taxon>Basidiomycota</taxon>
        <taxon>Pucciniomycotina</taxon>
        <taxon>Pucciniomycetes</taxon>
        <taxon>Pucciniales</taxon>
        <taxon>Pucciniaceae</taxon>
        <taxon>Puccinia</taxon>
    </lineage>
</organism>
<gene>
    <name evidence="2" type="ORF">PTTG_03648</name>
</gene>
<dbReference type="PANTHER" id="PTHR11559">
    <property type="entry name" value="CARBOXYLESTERASE"/>
    <property type="match status" value="1"/>
</dbReference>
<feature type="domain" description="Carboxylesterase type B" evidence="1">
    <location>
        <begin position="28"/>
        <end position="527"/>
    </location>
</feature>
<evidence type="ECO:0000313" key="4">
    <source>
        <dbReference type="Proteomes" id="UP000005240"/>
    </source>
</evidence>
<dbReference type="InterPro" id="IPR050309">
    <property type="entry name" value="Type-B_Carboxylest/Lipase"/>
</dbReference>
<reference evidence="2" key="2">
    <citation type="submission" date="2016-05" db="EMBL/GenBank/DDBJ databases">
        <title>Comparative analysis highlights variable genome content of wheat rusts and divergence of the mating loci.</title>
        <authorList>
            <person name="Cuomo C.A."/>
            <person name="Bakkeren G."/>
            <person name="Szabo L."/>
            <person name="Khalil H."/>
            <person name="Joly D."/>
            <person name="Goldberg J."/>
            <person name="Young S."/>
            <person name="Zeng Q."/>
            <person name="Fellers J."/>
        </authorList>
    </citation>
    <scope>NUCLEOTIDE SEQUENCE [LARGE SCALE GENOMIC DNA]</scope>
    <source>
        <strain evidence="2">1-1 BBBD Race 1</strain>
    </source>
</reference>
<sequence>MSGNPSLLKVETAYGPVIGFEDSGHPNGKSAVDQSSPRFPVKKFLGVPYAQAERWKRAQPPPPWKEPLVCQEFGPSIPQIHVAPFDQFYNPPLLARRGTSNSEEKGLSVNIFCSSDVKEGDKVPVLAWVFGGGLLNGASCVTTYDPTEWIRREAAKGHKFIVISGNYRTNLLGFLASSDLAEEDPEGLAGNYGGYDCISYLKWVQNNIARFGGDPDNVTAFGESAGALLLSHLMICKEKLFRRVILQSGAVHTLPTVSWETHENNYQQLLKKASIKADSGSERLKALRNLPIEDLVTYLSGSIREVGFALENTSSPNAVWNHPCVLSRLKEGHWSPHIESVMMGVCKDEGALLAHMAQSHTPPGYAFVQMEMLNGVTADKLAPLYHSPVQAEIDSPPEGSPLDLTQCSGSQPIGDRLFKVPMELMLCTLDETKNFETQNPLSIYVYTLEGTAKETNVPGRFFGTPHTIDLVLLFNMSNCWAADSESAKVSATLGKTWYNFAKDGCPGLNWPQYQSQHSPYKLIFQQDGECGIQDVRERPEIEKERIKFWAEALDLADFWEPPVIGILDGASSTDSSEMHRNKSNQSI</sequence>
<evidence type="ECO:0000313" key="2">
    <source>
        <dbReference type="EMBL" id="OAV95303.1"/>
    </source>
</evidence>
<evidence type="ECO:0000259" key="1">
    <source>
        <dbReference type="Pfam" id="PF00135"/>
    </source>
</evidence>
<dbReference type="VEuPathDB" id="FungiDB:PTTG_03648"/>
<proteinExistence type="predicted"/>
<evidence type="ECO:0000313" key="3">
    <source>
        <dbReference type="EnsemblFungi" id="PTTG_03648-t43_1-p1"/>
    </source>
</evidence>
<dbReference type="Gene3D" id="3.40.50.1820">
    <property type="entry name" value="alpha/beta hydrolase"/>
    <property type="match status" value="1"/>
</dbReference>
<reference evidence="3" key="4">
    <citation type="submission" date="2025-05" db="UniProtKB">
        <authorList>
            <consortium name="EnsemblFungi"/>
        </authorList>
    </citation>
    <scope>IDENTIFICATION</scope>
    <source>
        <strain evidence="3">isolate 1-1 / race 1 (BBBD)</strain>
    </source>
</reference>